<name>A0A382CXR7_9ZZZZ</name>
<dbReference type="PROSITE" id="PS50893">
    <property type="entry name" value="ABC_TRANSPORTER_2"/>
    <property type="match status" value="1"/>
</dbReference>
<keyword evidence="2" id="KW-0067">ATP-binding</keyword>
<gene>
    <name evidence="4" type="ORF">METZ01_LOCUS183448</name>
</gene>
<reference evidence="4" key="1">
    <citation type="submission" date="2018-05" db="EMBL/GenBank/DDBJ databases">
        <authorList>
            <person name="Lanie J.A."/>
            <person name="Ng W.-L."/>
            <person name="Kazmierczak K.M."/>
            <person name="Andrzejewski T.M."/>
            <person name="Davidsen T.M."/>
            <person name="Wayne K.J."/>
            <person name="Tettelin H."/>
            <person name="Glass J.I."/>
            <person name="Rusch D."/>
            <person name="Podicherti R."/>
            <person name="Tsui H.-C.T."/>
            <person name="Winkler M.E."/>
        </authorList>
    </citation>
    <scope>NUCLEOTIDE SEQUENCE</scope>
</reference>
<dbReference type="InterPro" id="IPR027417">
    <property type="entry name" value="P-loop_NTPase"/>
</dbReference>
<evidence type="ECO:0000313" key="4">
    <source>
        <dbReference type="EMBL" id="SVB30594.1"/>
    </source>
</evidence>
<evidence type="ECO:0000256" key="2">
    <source>
        <dbReference type="ARBA" id="ARBA00022840"/>
    </source>
</evidence>
<sequence>MHSKDTSSPGTSQKSELLLHVKNLSRKVSGNWIWENISFELSAGQRLALSGTSGSGKSMLLRTLAGLDVLEKGPSGEEGSISFSGKSIAEWKMPEYRTRIGYVPQHPAFTDETVEECFKRVFTLKANQNKFYDREKILLWLEQLSLPDTGKNNSDKGDFTELLNRPARELSGGEAQVVAIFRALQLDPQVLLLDEPTASMDAELARLMEDLLEKWHKCSAEIFPAPTGQQAQRAWIWVSHNPEQLTRMCGQTYSLDAVDGK</sequence>
<dbReference type="SMART" id="SM00382">
    <property type="entry name" value="AAA"/>
    <property type="match status" value="1"/>
</dbReference>
<dbReference type="Pfam" id="PF00005">
    <property type="entry name" value="ABC_tran"/>
    <property type="match status" value="1"/>
</dbReference>
<protein>
    <recommendedName>
        <fullName evidence="3">ABC transporter domain-containing protein</fullName>
    </recommendedName>
</protein>
<dbReference type="Gene3D" id="3.40.50.300">
    <property type="entry name" value="P-loop containing nucleotide triphosphate hydrolases"/>
    <property type="match status" value="1"/>
</dbReference>
<dbReference type="InterPro" id="IPR003593">
    <property type="entry name" value="AAA+_ATPase"/>
</dbReference>
<keyword evidence="1" id="KW-0547">Nucleotide-binding</keyword>
<dbReference type="PANTHER" id="PTHR43119:SF1">
    <property type="entry name" value="ABC TRANSPORTER DOMAIN-CONTAINING PROTEIN"/>
    <property type="match status" value="1"/>
</dbReference>
<dbReference type="GO" id="GO:0005524">
    <property type="term" value="F:ATP binding"/>
    <property type="evidence" value="ECO:0007669"/>
    <property type="project" value="UniProtKB-KW"/>
</dbReference>
<evidence type="ECO:0000259" key="3">
    <source>
        <dbReference type="PROSITE" id="PS50893"/>
    </source>
</evidence>
<organism evidence="4">
    <name type="scientific">marine metagenome</name>
    <dbReference type="NCBI Taxonomy" id="408172"/>
    <lineage>
        <taxon>unclassified sequences</taxon>
        <taxon>metagenomes</taxon>
        <taxon>ecological metagenomes</taxon>
    </lineage>
</organism>
<dbReference type="GO" id="GO:0016887">
    <property type="term" value="F:ATP hydrolysis activity"/>
    <property type="evidence" value="ECO:0007669"/>
    <property type="project" value="InterPro"/>
</dbReference>
<dbReference type="EMBL" id="UINC01036510">
    <property type="protein sequence ID" value="SVB30594.1"/>
    <property type="molecule type" value="Genomic_DNA"/>
</dbReference>
<accession>A0A382CXR7</accession>
<dbReference type="AlphaFoldDB" id="A0A382CXR7"/>
<dbReference type="InterPro" id="IPR003439">
    <property type="entry name" value="ABC_transporter-like_ATP-bd"/>
</dbReference>
<proteinExistence type="predicted"/>
<dbReference type="PANTHER" id="PTHR43119">
    <property type="entry name" value="ABC TRANSPORT PROTEIN ATP-BINDING COMPONENT-RELATED"/>
    <property type="match status" value="1"/>
</dbReference>
<dbReference type="SUPFAM" id="SSF52540">
    <property type="entry name" value="P-loop containing nucleoside triphosphate hydrolases"/>
    <property type="match status" value="1"/>
</dbReference>
<evidence type="ECO:0000256" key="1">
    <source>
        <dbReference type="ARBA" id="ARBA00022741"/>
    </source>
</evidence>
<feature type="domain" description="ABC transporter" evidence="3">
    <location>
        <begin position="19"/>
        <end position="258"/>
    </location>
</feature>